<evidence type="ECO:0000256" key="10">
    <source>
        <dbReference type="HAMAP-Rule" id="MF_02002"/>
    </source>
</evidence>
<dbReference type="PANTHER" id="PTHR42765:SF1">
    <property type="entry name" value="ISOLEUCINE--TRNA LIGASE, MITOCHONDRIAL"/>
    <property type="match status" value="1"/>
</dbReference>
<dbReference type="SUPFAM" id="SSF50677">
    <property type="entry name" value="ValRS/IleRS/LeuRS editing domain"/>
    <property type="match status" value="1"/>
</dbReference>
<sequence>MLEFDKTLNLPQTDFPMRGNLPKREPEMLRYWNEMDLYHSVQKTKMDKKKFILHDGPPYANGQTHLGHALNKIIKDIIIKSRSMNGFDAPYVPGWDTHGLPIENAIIKAQKLNRHEVSIVDFRKACADYALKYIDLQRDQFLRFGVRGDFQNPYITMDPSYEAEQIRVFGVMAQKGYIYKGFKPVYWCPSCETALAEAEIEYETHTSPSIYVAFPVKDGKGVLSNDTEIVIWTTTPWTIPANMGIALGPDFDYSVVAVHGRKLLIASELVESVLKDVGFAEEEHAIIATYKGRELERAVAKHPLYERDSLVVLGDHVTLDSGTGAVHTAPGHGMEDYLVGLQYDLDIFAPLDDKARFTAEAEPFTGQFYAKANPVIIEALRESGALLAKHDLVHQYPHCWRCKNPVIYRATEQWFASIALFRDEMLAQVEQVSWAIPWGKIRLHNMIADRTDWCISRQRTWGVPIPVFYCKQCNEALLDEQSVEHVAELFATHGSQIWFEKEADELVPVGSTCSCGNTHFRKETDIMDVWFDSGSSHMAVLRKRSDLAWPADLYVEGSDQYRGWFNSSLSTAVAVMGQAPYRQVLSHGFAVDGDGRKMSKSLGNGIDPIQVIEQMGADILRLWVSSVDYRSDVRISNLILKQVSEVYRKIRNTFRFLLGNLSDFSDAQRVSYEQLRDIDRYLLDRLYRLQEKCMDAYENYEFHVVYHAIQNFCSTELSSFYLDVAKDTLYVDVVDSVSRRAIQTVLHQCLHTLLALIAPILTFTADEIWMQLTEKDVQSIQLTEWVKLPEKYRDDALATTWDHLLAIRDVVLQALETARSEKKIGQSLGAAIHLYGVDHTQVDLTLDDWKDLFIVSQITLHSVEEEVPVEALCVGAVGVVVTEAQGEKCPRCWHIRTDIGLDVRVPEVCPRCAEILVQKGLV</sequence>
<dbReference type="CDD" id="cd07960">
    <property type="entry name" value="Anticodon_Ia_Ile_BEm"/>
    <property type="match status" value="1"/>
</dbReference>
<dbReference type="GO" id="GO:0004822">
    <property type="term" value="F:isoleucine-tRNA ligase activity"/>
    <property type="evidence" value="ECO:0007669"/>
    <property type="project" value="UniProtKB-UniRule"/>
</dbReference>
<dbReference type="EMBL" id="JALBUF010000009">
    <property type="protein sequence ID" value="MCI0184197.1"/>
    <property type="molecule type" value="Genomic_DNA"/>
</dbReference>
<evidence type="ECO:0000256" key="3">
    <source>
        <dbReference type="ARBA" id="ARBA00022598"/>
    </source>
</evidence>
<evidence type="ECO:0000259" key="12">
    <source>
        <dbReference type="Pfam" id="PF06827"/>
    </source>
</evidence>
<keyword evidence="2 10" id="KW-0963">Cytoplasm</keyword>
<dbReference type="HAMAP" id="MF_02002">
    <property type="entry name" value="Ile_tRNA_synth_type1"/>
    <property type="match status" value="1"/>
</dbReference>
<evidence type="ECO:0000256" key="9">
    <source>
        <dbReference type="ARBA" id="ARBA00048359"/>
    </source>
</evidence>
<dbReference type="CDD" id="cd00818">
    <property type="entry name" value="IleRS_core"/>
    <property type="match status" value="1"/>
</dbReference>
<dbReference type="GO" id="GO:0000049">
    <property type="term" value="F:tRNA binding"/>
    <property type="evidence" value="ECO:0007669"/>
    <property type="project" value="InterPro"/>
</dbReference>
<feature type="binding site" evidence="10">
    <location>
        <position position="909"/>
    </location>
    <ligand>
        <name>Zn(2+)</name>
        <dbReference type="ChEBI" id="CHEBI:29105"/>
    </ligand>
</feature>
<dbReference type="SUPFAM" id="SSF52374">
    <property type="entry name" value="Nucleotidylyl transferase"/>
    <property type="match status" value="1"/>
</dbReference>
<keyword evidence="10" id="KW-0862">Zinc</keyword>
<evidence type="ECO:0000256" key="7">
    <source>
        <dbReference type="ARBA" id="ARBA00023146"/>
    </source>
</evidence>
<feature type="domain" description="Zinc finger FPG/IleRS-type" evidence="12">
    <location>
        <begin position="886"/>
        <end position="914"/>
    </location>
</feature>
<dbReference type="Gene3D" id="1.10.10.830">
    <property type="entry name" value="Ile-tRNA synthetase CP2 domain-like"/>
    <property type="match status" value="1"/>
</dbReference>
<evidence type="ECO:0000313" key="14">
    <source>
        <dbReference type="EMBL" id="MCI0184197.1"/>
    </source>
</evidence>
<evidence type="ECO:0000256" key="1">
    <source>
        <dbReference type="ARBA" id="ARBA00006887"/>
    </source>
</evidence>
<dbReference type="InterPro" id="IPR002301">
    <property type="entry name" value="Ile-tRNA-ligase"/>
</dbReference>
<feature type="domain" description="Methionyl/Valyl/Leucyl/Isoleucyl-tRNA synthetase anticodon-binding" evidence="13">
    <location>
        <begin position="679"/>
        <end position="830"/>
    </location>
</feature>
<evidence type="ECO:0000256" key="5">
    <source>
        <dbReference type="ARBA" id="ARBA00022840"/>
    </source>
</evidence>
<dbReference type="GO" id="GO:0008270">
    <property type="term" value="F:zinc ion binding"/>
    <property type="evidence" value="ECO:0007669"/>
    <property type="project" value="UniProtKB-UniRule"/>
</dbReference>
<reference evidence="14" key="1">
    <citation type="submission" date="2022-03" db="EMBL/GenBank/DDBJ databases">
        <title>Draft Genome Sequence of Firmicute Strain S0AB, a Heterotrophic Iron/Sulfur-Oxidizing Extreme Acidophile.</title>
        <authorList>
            <person name="Vergara E."/>
            <person name="Pakostova E."/>
            <person name="Johnson D.B."/>
            <person name="Holmes D.S."/>
        </authorList>
    </citation>
    <scope>NUCLEOTIDE SEQUENCE</scope>
    <source>
        <strain evidence="14">S0AB</strain>
    </source>
</reference>
<evidence type="ECO:0000259" key="13">
    <source>
        <dbReference type="Pfam" id="PF08264"/>
    </source>
</evidence>
<dbReference type="Pfam" id="PF06827">
    <property type="entry name" value="zf-FPG_IleRS"/>
    <property type="match status" value="1"/>
</dbReference>
<accession>A0A9X2AF99</accession>
<feature type="short sequence motif" description="'KMSKS' region" evidence="10">
    <location>
        <begin position="597"/>
        <end position="601"/>
    </location>
</feature>
<comment type="subcellular location">
    <subcellularLocation>
        <location evidence="10">Cytoplasm</location>
    </subcellularLocation>
</comment>
<dbReference type="GO" id="GO:0005524">
    <property type="term" value="F:ATP binding"/>
    <property type="evidence" value="ECO:0007669"/>
    <property type="project" value="UniProtKB-UniRule"/>
</dbReference>
<dbReference type="GO" id="GO:0006428">
    <property type="term" value="P:isoleucyl-tRNA aminoacylation"/>
    <property type="evidence" value="ECO:0007669"/>
    <property type="project" value="UniProtKB-UniRule"/>
</dbReference>
<dbReference type="PANTHER" id="PTHR42765">
    <property type="entry name" value="SOLEUCYL-TRNA SYNTHETASE"/>
    <property type="match status" value="1"/>
</dbReference>
<comment type="function">
    <text evidence="8 10">Catalyzes the attachment of isoleucine to tRNA(Ile). As IleRS can inadvertently accommodate and process structurally similar amino acids such as valine, to avoid such errors it has two additional distinct tRNA(Ile)-dependent editing activities. One activity is designated as 'pretransfer' editing and involves the hydrolysis of activated Val-AMP. The other activity is designated 'posttransfer' editing and involves deacylation of mischarged Val-tRNA(Ile).</text>
</comment>
<dbReference type="InterPro" id="IPR023585">
    <property type="entry name" value="Ile-tRNA-ligase_type1"/>
</dbReference>
<feature type="binding site" evidence="10">
    <location>
        <position position="892"/>
    </location>
    <ligand>
        <name>Zn(2+)</name>
        <dbReference type="ChEBI" id="CHEBI:29105"/>
    </ligand>
</feature>
<dbReference type="GO" id="GO:0002161">
    <property type="term" value="F:aminoacyl-tRNA deacylase activity"/>
    <property type="evidence" value="ECO:0007669"/>
    <property type="project" value="InterPro"/>
</dbReference>
<evidence type="ECO:0000313" key="15">
    <source>
        <dbReference type="Proteomes" id="UP001139263"/>
    </source>
</evidence>
<dbReference type="AlphaFoldDB" id="A0A9X2AF99"/>
<comment type="caution">
    <text evidence="14">The sequence shown here is derived from an EMBL/GenBank/DDBJ whole genome shotgun (WGS) entry which is preliminary data.</text>
</comment>
<dbReference type="Pfam" id="PF00133">
    <property type="entry name" value="tRNA-synt_1"/>
    <property type="match status" value="1"/>
</dbReference>
<dbReference type="PRINTS" id="PR00984">
    <property type="entry name" value="TRNASYNTHILE"/>
</dbReference>
<dbReference type="InterPro" id="IPR033708">
    <property type="entry name" value="Anticodon_Ile_BEm"/>
</dbReference>
<comment type="subunit">
    <text evidence="10">Monomer.</text>
</comment>
<dbReference type="InterPro" id="IPR009080">
    <property type="entry name" value="tRNAsynth_Ia_anticodon-bd"/>
</dbReference>
<dbReference type="Proteomes" id="UP001139263">
    <property type="component" value="Unassembled WGS sequence"/>
</dbReference>
<dbReference type="InterPro" id="IPR010663">
    <property type="entry name" value="Znf_FPG/IleRS"/>
</dbReference>
<dbReference type="InterPro" id="IPR014729">
    <property type="entry name" value="Rossmann-like_a/b/a_fold"/>
</dbReference>
<dbReference type="GO" id="GO:0005829">
    <property type="term" value="C:cytosol"/>
    <property type="evidence" value="ECO:0007669"/>
    <property type="project" value="TreeGrafter"/>
</dbReference>
<dbReference type="Gene3D" id="3.90.740.10">
    <property type="entry name" value="Valyl/Leucyl/Isoleucyl-tRNA synthetase, editing domain"/>
    <property type="match status" value="1"/>
</dbReference>
<feature type="binding site" evidence="10">
    <location>
        <position position="600"/>
    </location>
    <ligand>
        <name>ATP</name>
        <dbReference type="ChEBI" id="CHEBI:30616"/>
    </ligand>
</feature>
<keyword evidence="7 10" id="KW-0030">Aminoacyl-tRNA synthetase</keyword>
<evidence type="ECO:0000256" key="2">
    <source>
        <dbReference type="ARBA" id="ARBA00022490"/>
    </source>
</evidence>
<proteinExistence type="inferred from homology"/>
<evidence type="ECO:0000256" key="8">
    <source>
        <dbReference type="ARBA" id="ARBA00025217"/>
    </source>
</evidence>
<dbReference type="SUPFAM" id="SSF47323">
    <property type="entry name" value="Anticodon-binding domain of a subclass of class I aminoacyl-tRNA synthetases"/>
    <property type="match status" value="1"/>
</dbReference>
<dbReference type="FunFam" id="1.10.730.20:FF:000001">
    <property type="entry name" value="Isoleucine--tRNA ligase"/>
    <property type="match status" value="1"/>
</dbReference>
<dbReference type="Gene3D" id="3.40.50.620">
    <property type="entry name" value="HUPs"/>
    <property type="match status" value="2"/>
</dbReference>
<keyword evidence="5 10" id="KW-0067">ATP-binding</keyword>
<dbReference type="NCBIfam" id="TIGR00392">
    <property type="entry name" value="ileS"/>
    <property type="match status" value="1"/>
</dbReference>
<feature type="binding site" evidence="10">
    <location>
        <position position="912"/>
    </location>
    <ligand>
        <name>Zn(2+)</name>
        <dbReference type="ChEBI" id="CHEBI:29105"/>
    </ligand>
</feature>
<comment type="catalytic activity">
    <reaction evidence="9 10">
        <text>tRNA(Ile) + L-isoleucine + ATP = L-isoleucyl-tRNA(Ile) + AMP + diphosphate</text>
        <dbReference type="Rhea" id="RHEA:11060"/>
        <dbReference type="Rhea" id="RHEA-COMP:9666"/>
        <dbReference type="Rhea" id="RHEA-COMP:9695"/>
        <dbReference type="ChEBI" id="CHEBI:30616"/>
        <dbReference type="ChEBI" id="CHEBI:33019"/>
        <dbReference type="ChEBI" id="CHEBI:58045"/>
        <dbReference type="ChEBI" id="CHEBI:78442"/>
        <dbReference type="ChEBI" id="CHEBI:78528"/>
        <dbReference type="ChEBI" id="CHEBI:456215"/>
        <dbReference type="EC" id="6.1.1.5"/>
    </reaction>
</comment>
<keyword evidence="3 10" id="KW-0436">Ligase</keyword>
<dbReference type="InterPro" id="IPR013155">
    <property type="entry name" value="M/V/L/I-tRNA-synth_anticd-bd"/>
</dbReference>
<feature type="binding site" evidence="10">
    <location>
        <position position="889"/>
    </location>
    <ligand>
        <name>Zn(2+)</name>
        <dbReference type="ChEBI" id="CHEBI:29105"/>
    </ligand>
</feature>
<protein>
    <recommendedName>
        <fullName evidence="10">Isoleucine--tRNA ligase</fullName>
        <ecNumber evidence="10">6.1.1.5</ecNumber>
    </recommendedName>
    <alternativeName>
        <fullName evidence="10">Isoleucyl-tRNA synthetase</fullName>
        <shortName evidence="10">IleRS</shortName>
    </alternativeName>
</protein>
<keyword evidence="15" id="KW-1185">Reference proteome</keyword>
<organism evidence="14 15">
    <name type="scientific">Sulfoacidibacillus ferrooxidans</name>
    <dbReference type="NCBI Taxonomy" id="2005001"/>
    <lineage>
        <taxon>Bacteria</taxon>
        <taxon>Bacillati</taxon>
        <taxon>Bacillota</taxon>
        <taxon>Bacilli</taxon>
        <taxon>Bacillales</taxon>
        <taxon>Alicyclobacillaceae</taxon>
        <taxon>Sulfoacidibacillus</taxon>
    </lineage>
</organism>
<keyword evidence="10" id="KW-0479">Metal-binding</keyword>
<dbReference type="InterPro" id="IPR050081">
    <property type="entry name" value="Ile-tRNA_ligase"/>
</dbReference>
<keyword evidence="6 10" id="KW-0648">Protein biosynthesis</keyword>
<dbReference type="InterPro" id="IPR009008">
    <property type="entry name" value="Val/Leu/Ile-tRNA-synth_edit"/>
</dbReference>
<dbReference type="FunFam" id="3.40.50.620:FF:000152">
    <property type="entry name" value="Isoleucine--tRNA ligase"/>
    <property type="match status" value="1"/>
</dbReference>
<feature type="short sequence motif" description="'HIGH' region" evidence="10">
    <location>
        <begin position="58"/>
        <end position="68"/>
    </location>
</feature>
<evidence type="ECO:0000256" key="4">
    <source>
        <dbReference type="ARBA" id="ARBA00022741"/>
    </source>
</evidence>
<dbReference type="Gene3D" id="1.10.730.20">
    <property type="match status" value="1"/>
</dbReference>
<evidence type="ECO:0000259" key="11">
    <source>
        <dbReference type="Pfam" id="PF00133"/>
    </source>
</evidence>
<comment type="cofactor">
    <cofactor evidence="10">
        <name>Zn(2+)</name>
        <dbReference type="ChEBI" id="CHEBI:29105"/>
    </cofactor>
    <text evidence="10">Binds 1 zinc ion per subunit.</text>
</comment>
<dbReference type="Pfam" id="PF08264">
    <property type="entry name" value="Anticodon_1"/>
    <property type="match status" value="1"/>
</dbReference>
<dbReference type="InterPro" id="IPR002300">
    <property type="entry name" value="aa-tRNA-synth_Ia"/>
</dbReference>
<comment type="similarity">
    <text evidence="1 10">Belongs to the class-I aminoacyl-tRNA synthetase family. IleS type 1 subfamily.</text>
</comment>
<name>A0A9X2AF99_9BACL</name>
<comment type="domain">
    <text evidence="10">IleRS has two distinct active sites: one for aminoacylation and one for editing. The misactivated valine is translocated from the active site to the editing site, which sterically excludes the correctly activated isoleucine. The single editing site contains two valyl binding pockets, one specific for each substrate (Val-AMP or Val-tRNA(Ile)).</text>
</comment>
<gene>
    <name evidence="10 14" type="primary">ileS</name>
    <name evidence="14" type="ORF">MM817_02492</name>
</gene>
<feature type="binding site" evidence="10">
    <location>
        <position position="556"/>
    </location>
    <ligand>
        <name>L-isoleucyl-5'-AMP</name>
        <dbReference type="ChEBI" id="CHEBI:178002"/>
    </ligand>
</feature>
<keyword evidence="4 10" id="KW-0547">Nucleotide-binding</keyword>
<evidence type="ECO:0000256" key="6">
    <source>
        <dbReference type="ARBA" id="ARBA00022917"/>
    </source>
</evidence>
<dbReference type="FunFam" id="3.90.740.10:FF:000006">
    <property type="entry name" value="Isoleucine--tRNA ligase"/>
    <property type="match status" value="1"/>
</dbReference>
<dbReference type="EC" id="6.1.1.5" evidence="10"/>
<feature type="domain" description="Aminoacyl-tRNA synthetase class Ia" evidence="11">
    <location>
        <begin position="28"/>
        <end position="636"/>
    </location>
</feature>